<gene>
    <name evidence="3" type="ORF">OCV47_09210</name>
</gene>
<organism evidence="3 4">
    <name type="scientific">Muricoprocola aceti</name>
    <dbReference type="NCBI Taxonomy" id="2981772"/>
    <lineage>
        <taxon>Bacteria</taxon>
        <taxon>Bacillati</taxon>
        <taxon>Bacillota</taxon>
        <taxon>Clostridia</taxon>
        <taxon>Lachnospirales</taxon>
        <taxon>Lachnospiraceae</taxon>
        <taxon>Muricoprocola</taxon>
    </lineage>
</organism>
<feature type="compositionally biased region" description="Acidic residues" evidence="1">
    <location>
        <begin position="254"/>
        <end position="266"/>
    </location>
</feature>
<feature type="compositionally biased region" description="Low complexity" evidence="1">
    <location>
        <begin position="286"/>
        <end position="309"/>
    </location>
</feature>
<dbReference type="Proteomes" id="UP001652338">
    <property type="component" value="Unassembled WGS sequence"/>
</dbReference>
<evidence type="ECO:0000256" key="1">
    <source>
        <dbReference type="SAM" id="MobiDB-lite"/>
    </source>
</evidence>
<sequence length="396" mass="44029">MYKKKSKLPAVITGVFMVMVFAILIFLNVKKHQNDIPIEEPETEAVSHEVTLYKSSDAGFAFNQEYLKEDAGTATILSIPEDTFVTILVSPKDGKEFKDLDMQDTNLSRINYSVLDTETTEKRINFVMPKADVIMNFSFSDQMLSYSETETEETEKSDGYDITLHGVTSEILVSYNGLFDDKEFIQQFGDSLHVDSARSSYSDVTDITFEERAYDGEQDSDKVYHYLYLNEDPERELLATFFVKEKKYVFSELTEAEAESENETDSPESTGGTSGYGTSGNGSIGGSSTITTGSAGRSSGSTGASGGETRTVTTSFDILKVSQNLLDYCGGKDKFYDKAFEYVLSKKLTGEIVGTMSSHKIDVEKEEATFEIKLNTGKTIKGTYNKKEKAYSYEGL</sequence>
<feature type="transmembrane region" description="Helical" evidence="2">
    <location>
        <begin position="7"/>
        <end position="27"/>
    </location>
</feature>
<evidence type="ECO:0008006" key="5">
    <source>
        <dbReference type="Google" id="ProtNLM"/>
    </source>
</evidence>
<dbReference type="EMBL" id="JAOQKE010000010">
    <property type="protein sequence ID" value="MCU6725525.1"/>
    <property type="molecule type" value="Genomic_DNA"/>
</dbReference>
<proteinExistence type="predicted"/>
<comment type="caution">
    <text evidence="3">The sequence shown here is derived from an EMBL/GenBank/DDBJ whole genome shotgun (WGS) entry which is preliminary data.</text>
</comment>
<keyword evidence="4" id="KW-1185">Reference proteome</keyword>
<reference evidence="3 4" key="1">
    <citation type="journal article" date="2021" name="ISME Commun">
        <title>Automated analysis of genomic sequences facilitates high-throughput and comprehensive description of bacteria.</title>
        <authorList>
            <person name="Hitch T.C.A."/>
        </authorList>
    </citation>
    <scope>NUCLEOTIDE SEQUENCE [LARGE SCALE GENOMIC DNA]</scope>
    <source>
        <strain evidence="3 4">Sanger_29</strain>
    </source>
</reference>
<evidence type="ECO:0000256" key="2">
    <source>
        <dbReference type="SAM" id="Phobius"/>
    </source>
</evidence>
<name>A0ABT2SMN6_9FIRM</name>
<feature type="compositionally biased region" description="Gly residues" evidence="1">
    <location>
        <begin position="272"/>
        <end position="285"/>
    </location>
</feature>
<evidence type="ECO:0000313" key="4">
    <source>
        <dbReference type="Proteomes" id="UP001652338"/>
    </source>
</evidence>
<keyword evidence="2" id="KW-0472">Membrane</keyword>
<accession>A0ABT2SMN6</accession>
<protein>
    <recommendedName>
        <fullName evidence="5">DUF4340 domain-containing protein</fullName>
    </recommendedName>
</protein>
<evidence type="ECO:0000313" key="3">
    <source>
        <dbReference type="EMBL" id="MCU6725525.1"/>
    </source>
</evidence>
<feature type="region of interest" description="Disordered" evidence="1">
    <location>
        <begin position="254"/>
        <end position="309"/>
    </location>
</feature>
<keyword evidence="2" id="KW-0812">Transmembrane</keyword>
<dbReference type="RefSeq" id="WP_262654788.1">
    <property type="nucleotide sequence ID" value="NZ_JAOQKE010000010.1"/>
</dbReference>
<keyword evidence="2" id="KW-1133">Transmembrane helix</keyword>